<comment type="caution">
    <text evidence="1">The sequence shown here is derived from an EMBL/GenBank/DDBJ whole genome shotgun (WGS) entry which is preliminary data.</text>
</comment>
<evidence type="ECO:0000313" key="1">
    <source>
        <dbReference type="EMBL" id="HDD52559.1"/>
    </source>
</evidence>
<sequence length="91" mass="10671">MSAELNLDNLEPVKRFMDELKELYPAPWHYHEVRIQAPDGKEYVIFPPEGRADTITVLCEETGHAEWFHHLDEVCEYLRKIGIARLPSVEH</sequence>
<gene>
    <name evidence="1" type="ORF">ENF32_00625</name>
</gene>
<reference evidence="1" key="1">
    <citation type="journal article" date="2020" name="mSystems">
        <title>Genome- and Community-Level Interaction Insights into Carbon Utilization and Element Cycling Functions of Hydrothermarchaeota in Hydrothermal Sediment.</title>
        <authorList>
            <person name="Zhou Z."/>
            <person name="Liu Y."/>
            <person name="Xu W."/>
            <person name="Pan J."/>
            <person name="Luo Z.H."/>
            <person name="Li M."/>
        </authorList>
    </citation>
    <scope>NUCLEOTIDE SEQUENCE [LARGE SCALE GENOMIC DNA]</scope>
    <source>
        <strain evidence="1">HyVt-115</strain>
    </source>
</reference>
<accession>A0A7C0YCH9</accession>
<protein>
    <submittedName>
        <fullName evidence="1">Uncharacterized protein</fullName>
    </submittedName>
</protein>
<dbReference type="Proteomes" id="UP000885690">
    <property type="component" value="Unassembled WGS sequence"/>
</dbReference>
<dbReference type="EMBL" id="DQWS01000025">
    <property type="protein sequence ID" value="HDD52559.1"/>
    <property type="molecule type" value="Genomic_DNA"/>
</dbReference>
<organism evidence="1">
    <name type="scientific">Thermosulfidibacter takaii</name>
    <dbReference type="NCBI Taxonomy" id="412593"/>
    <lineage>
        <taxon>Bacteria</taxon>
        <taxon>Pseudomonadati</taxon>
        <taxon>Thermosulfidibacterota</taxon>
        <taxon>Thermosulfidibacteria</taxon>
        <taxon>Thermosulfidibacterales</taxon>
        <taxon>Thermosulfidibacteraceae</taxon>
    </lineage>
</organism>
<name>A0A7C0YCH9_9BACT</name>
<proteinExistence type="predicted"/>
<dbReference type="AlphaFoldDB" id="A0A7C0YCH9"/>